<dbReference type="EMBL" id="DS469559">
    <property type="protein sequence ID" value="EDO42888.1"/>
    <property type="molecule type" value="Genomic_DNA"/>
</dbReference>
<dbReference type="Pfam" id="PF00400">
    <property type="entry name" value="WD40"/>
    <property type="match status" value="3"/>
</dbReference>
<dbReference type="Proteomes" id="UP000001593">
    <property type="component" value="Unassembled WGS sequence"/>
</dbReference>
<dbReference type="PROSITE" id="PS50294">
    <property type="entry name" value="WD_REPEATS_REGION"/>
    <property type="match status" value="1"/>
</dbReference>
<feature type="non-terminal residue" evidence="2">
    <location>
        <position position="283"/>
    </location>
</feature>
<evidence type="ECO:0000313" key="2">
    <source>
        <dbReference type="EMBL" id="EDO42888.1"/>
    </source>
</evidence>
<dbReference type="PANTHER" id="PTHR14435">
    <property type="entry name" value="ZINC FINGER PROTEIN 106"/>
    <property type="match status" value="1"/>
</dbReference>
<evidence type="ECO:0000313" key="3">
    <source>
        <dbReference type="Proteomes" id="UP000001593"/>
    </source>
</evidence>
<dbReference type="HOGENOM" id="CLU_985435_0_0_1"/>
<name>A7S023_NEMVE</name>
<organism evidence="2 3">
    <name type="scientific">Nematostella vectensis</name>
    <name type="common">Starlet sea anemone</name>
    <dbReference type="NCBI Taxonomy" id="45351"/>
    <lineage>
        <taxon>Eukaryota</taxon>
        <taxon>Metazoa</taxon>
        <taxon>Cnidaria</taxon>
        <taxon>Anthozoa</taxon>
        <taxon>Hexacorallia</taxon>
        <taxon>Actiniaria</taxon>
        <taxon>Edwardsiidae</taxon>
        <taxon>Nematostella</taxon>
    </lineage>
</organism>
<sequence length="283" mass="31422">YTCSADKTTKAFDIQTGNCVKVYDGHHNAVNCLEISEDRTRLFTGSNDQTVRSYNVKTAVCTHKFTFHGRVMCLHNAFDLLFVGLNTGIVTLVDLKKNACVERLHCHDPRGVSCLATATEGQRKLLCTGSFDATISIRDSTVSCAIRRDHVRSLINVVENFIYSGAADNQVLAHNLNTGELVRSYKGHTLSVSGLQVVGRVLVSSCLDKLIRCYDLASAELLQVYGGHKEMIFSVHMFNGKIYSGARDGKVVSVKLDLRVYHQCLWKDCNLKYGVMSHLTDHV</sequence>
<proteinExistence type="predicted"/>
<dbReference type="Gene3D" id="2.130.10.10">
    <property type="entry name" value="YVTN repeat-like/Quinoprotein amine dehydrogenase"/>
    <property type="match status" value="2"/>
</dbReference>
<keyword evidence="1" id="KW-0853">WD repeat</keyword>
<dbReference type="AlphaFoldDB" id="A7S023"/>
<dbReference type="SUPFAM" id="SSF50978">
    <property type="entry name" value="WD40 repeat-like"/>
    <property type="match status" value="1"/>
</dbReference>
<dbReference type="PROSITE" id="PS50082">
    <property type="entry name" value="WD_REPEATS_2"/>
    <property type="match status" value="1"/>
</dbReference>
<dbReference type="STRING" id="45351.A7S023"/>
<dbReference type="InterPro" id="IPR042622">
    <property type="entry name" value="Znf106"/>
</dbReference>
<accession>A7S023</accession>
<dbReference type="InterPro" id="IPR001680">
    <property type="entry name" value="WD40_rpt"/>
</dbReference>
<dbReference type="PhylomeDB" id="A7S023"/>
<feature type="non-terminal residue" evidence="2">
    <location>
        <position position="1"/>
    </location>
</feature>
<reference evidence="2 3" key="1">
    <citation type="journal article" date="2007" name="Science">
        <title>Sea anemone genome reveals ancestral eumetazoan gene repertoire and genomic organization.</title>
        <authorList>
            <person name="Putnam N.H."/>
            <person name="Srivastava M."/>
            <person name="Hellsten U."/>
            <person name="Dirks B."/>
            <person name="Chapman J."/>
            <person name="Salamov A."/>
            <person name="Terry A."/>
            <person name="Shapiro H."/>
            <person name="Lindquist E."/>
            <person name="Kapitonov V.V."/>
            <person name="Jurka J."/>
            <person name="Genikhovich G."/>
            <person name="Grigoriev I.V."/>
            <person name="Lucas S.M."/>
            <person name="Steele R.E."/>
            <person name="Finnerty J.R."/>
            <person name="Technau U."/>
            <person name="Martindale M.Q."/>
            <person name="Rokhsar D.S."/>
        </authorList>
    </citation>
    <scope>NUCLEOTIDE SEQUENCE [LARGE SCALE GENOMIC DNA]</scope>
    <source>
        <strain evidence="3">CH2 X CH6</strain>
    </source>
</reference>
<dbReference type="InParanoid" id="A7S023"/>
<dbReference type="InterPro" id="IPR015943">
    <property type="entry name" value="WD40/YVTN_repeat-like_dom_sf"/>
</dbReference>
<gene>
    <name evidence="2" type="ORF">NEMVEDRAFT_v1g99603</name>
</gene>
<keyword evidence="3" id="KW-1185">Reference proteome</keyword>
<feature type="repeat" description="WD" evidence="1">
    <location>
        <begin position="23"/>
        <end position="64"/>
    </location>
</feature>
<dbReference type="SMART" id="SM00320">
    <property type="entry name" value="WD40"/>
    <property type="match status" value="5"/>
</dbReference>
<dbReference type="PANTHER" id="PTHR14435:SF2">
    <property type="entry name" value="ZINC FINGER PROTEIN 106"/>
    <property type="match status" value="1"/>
</dbReference>
<evidence type="ECO:0000256" key="1">
    <source>
        <dbReference type="PROSITE-ProRule" id="PRU00221"/>
    </source>
</evidence>
<dbReference type="InterPro" id="IPR036322">
    <property type="entry name" value="WD40_repeat_dom_sf"/>
</dbReference>
<dbReference type="GO" id="GO:0003723">
    <property type="term" value="F:RNA binding"/>
    <property type="evidence" value="ECO:0007669"/>
    <property type="project" value="InterPro"/>
</dbReference>
<protein>
    <submittedName>
        <fullName evidence="2">Uncharacterized protein</fullName>
    </submittedName>
</protein>
<dbReference type="OMA" id="GTHEWIM"/>
<dbReference type="eggNOG" id="KOG1721">
    <property type="taxonomic scope" value="Eukaryota"/>
</dbReference>